<feature type="non-terminal residue" evidence="2">
    <location>
        <position position="46"/>
    </location>
</feature>
<evidence type="ECO:0000313" key="2">
    <source>
        <dbReference type="EMBL" id="RMS43436.1"/>
    </source>
</evidence>
<organism evidence="2 3">
    <name type="scientific">Pseudomonas amygdali pv. photiniae</name>
    <dbReference type="NCBI Taxonomy" id="251724"/>
    <lineage>
        <taxon>Bacteria</taxon>
        <taxon>Pseudomonadati</taxon>
        <taxon>Pseudomonadota</taxon>
        <taxon>Gammaproteobacteria</taxon>
        <taxon>Pseudomonadales</taxon>
        <taxon>Pseudomonadaceae</taxon>
        <taxon>Pseudomonas</taxon>
        <taxon>Pseudomonas amygdali</taxon>
    </lineage>
</organism>
<feature type="domain" description="HTH lysR-type" evidence="1">
    <location>
        <begin position="12"/>
        <end position="46"/>
    </location>
</feature>
<dbReference type="AlphaFoldDB" id="A0A658K593"/>
<sequence>MSRIFNAQMHAWLQVFACAARHLSFTRCAEELHVTPGAISQQMRQL</sequence>
<dbReference type="Pfam" id="PF00126">
    <property type="entry name" value="HTH_1"/>
    <property type="match status" value="1"/>
</dbReference>
<dbReference type="PROSITE" id="PS50931">
    <property type="entry name" value="HTH_LYSR"/>
    <property type="match status" value="1"/>
</dbReference>
<gene>
    <name evidence="2" type="ORF">ALP66_05229</name>
</gene>
<dbReference type="InterPro" id="IPR036390">
    <property type="entry name" value="WH_DNA-bd_sf"/>
</dbReference>
<dbReference type="InterPro" id="IPR036388">
    <property type="entry name" value="WH-like_DNA-bd_sf"/>
</dbReference>
<dbReference type="EMBL" id="RBSP01000748">
    <property type="protein sequence ID" value="RMS43436.1"/>
    <property type="molecule type" value="Genomic_DNA"/>
</dbReference>
<reference evidence="2 3" key="1">
    <citation type="submission" date="2018-08" db="EMBL/GenBank/DDBJ databases">
        <title>Recombination of ecologically and evolutionarily significant loci maintains genetic cohesion in the Pseudomonas syringae species complex.</title>
        <authorList>
            <person name="Dillon M."/>
            <person name="Thakur S."/>
            <person name="Almeida R.N.D."/>
            <person name="Weir B.S."/>
            <person name="Guttman D.S."/>
        </authorList>
    </citation>
    <scope>NUCLEOTIDE SEQUENCE [LARGE SCALE GENOMIC DNA]</scope>
    <source>
        <strain evidence="2 3">ICMP 7847</strain>
    </source>
</reference>
<comment type="caution">
    <text evidence="2">The sequence shown here is derived from an EMBL/GenBank/DDBJ whole genome shotgun (WGS) entry which is preliminary data.</text>
</comment>
<name>A0A658K593_PSEA0</name>
<dbReference type="InterPro" id="IPR000847">
    <property type="entry name" value="LysR_HTH_N"/>
</dbReference>
<protein>
    <recommendedName>
        <fullName evidence="1">HTH lysR-type domain-containing protein</fullName>
    </recommendedName>
</protein>
<evidence type="ECO:0000313" key="3">
    <source>
        <dbReference type="Proteomes" id="UP000270873"/>
    </source>
</evidence>
<dbReference type="GO" id="GO:0003700">
    <property type="term" value="F:DNA-binding transcription factor activity"/>
    <property type="evidence" value="ECO:0007669"/>
    <property type="project" value="InterPro"/>
</dbReference>
<proteinExistence type="predicted"/>
<dbReference type="Gene3D" id="1.10.10.10">
    <property type="entry name" value="Winged helix-like DNA-binding domain superfamily/Winged helix DNA-binding domain"/>
    <property type="match status" value="1"/>
</dbReference>
<evidence type="ECO:0000259" key="1">
    <source>
        <dbReference type="PROSITE" id="PS50931"/>
    </source>
</evidence>
<dbReference type="Proteomes" id="UP000270873">
    <property type="component" value="Unassembled WGS sequence"/>
</dbReference>
<dbReference type="SUPFAM" id="SSF46785">
    <property type="entry name" value="Winged helix' DNA-binding domain"/>
    <property type="match status" value="1"/>
</dbReference>
<accession>A0A658K593</accession>